<accession>A0ABQ3X2P0</accession>
<feature type="domain" description="Hypervirulence associated protein TUDOR" evidence="2">
    <location>
        <begin position="11"/>
        <end position="69"/>
    </location>
</feature>
<feature type="compositionally biased region" description="Basic and acidic residues" evidence="1">
    <location>
        <begin position="54"/>
        <end position="72"/>
    </location>
</feature>
<dbReference type="Gene3D" id="2.30.30.1060">
    <property type="match status" value="1"/>
</dbReference>
<name>A0ABQ3X2P0_9ACTN</name>
<evidence type="ECO:0000313" key="4">
    <source>
        <dbReference type="Proteomes" id="UP000612282"/>
    </source>
</evidence>
<evidence type="ECO:0000259" key="2">
    <source>
        <dbReference type="Pfam" id="PF11160"/>
    </source>
</evidence>
<evidence type="ECO:0000256" key="1">
    <source>
        <dbReference type="SAM" id="MobiDB-lite"/>
    </source>
</evidence>
<protein>
    <recommendedName>
        <fullName evidence="2">Hypervirulence associated protein TUDOR domain-containing protein</fullName>
    </recommendedName>
</protein>
<dbReference type="InterPro" id="IPR021331">
    <property type="entry name" value="Hva1_TUDOR"/>
</dbReference>
<feature type="compositionally biased region" description="Basic and acidic residues" evidence="1">
    <location>
        <begin position="1"/>
        <end position="22"/>
    </location>
</feature>
<dbReference type="RefSeq" id="WP_203793714.1">
    <property type="nucleotide sequence ID" value="NZ_BAAAQE010000076.1"/>
</dbReference>
<feature type="region of interest" description="Disordered" evidence="1">
    <location>
        <begin position="1"/>
        <end position="72"/>
    </location>
</feature>
<comment type="caution">
    <text evidence="3">The sequence shown here is derived from an EMBL/GenBank/DDBJ whole genome shotgun (WGS) entry which is preliminary data.</text>
</comment>
<proteinExistence type="predicted"/>
<organism evidence="3 4">
    <name type="scientific">Actinoplanes couchii</name>
    <dbReference type="NCBI Taxonomy" id="403638"/>
    <lineage>
        <taxon>Bacteria</taxon>
        <taxon>Bacillati</taxon>
        <taxon>Actinomycetota</taxon>
        <taxon>Actinomycetes</taxon>
        <taxon>Micromonosporales</taxon>
        <taxon>Micromonosporaceae</taxon>
        <taxon>Actinoplanes</taxon>
    </lineage>
</organism>
<dbReference type="Pfam" id="PF11160">
    <property type="entry name" value="Hva1_TUDOR"/>
    <property type="match status" value="1"/>
</dbReference>
<gene>
    <name evidence="3" type="ORF">Aco03nite_011870</name>
</gene>
<dbReference type="Proteomes" id="UP000612282">
    <property type="component" value="Unassembled WGS sequence"/>
</dbReference>
<sequence>MAKTNESLEKGEKVSWRSHGETVHGTVQRKITKRTTAAGRTVAASSEEPQYQVKSDKTGNEAVHKPTALRHD</sequence>
<dbReference type="EMBL" id="BOMG01000023">
    <property type="protein sequence ID" value="GID52783.1"/>
    <property type="molecule type" value="Genomic_DNA"/>
</dbReference>
<evidence type="ECO:0000313" key="3">
    <source>
        <dbReference type="EMBL" id="GID52783.1"/>
    </source>
</evidence>
<feature type="compositionally biased region" description="Polar residues" evidence="1">
    <location>
        <begin position="43"/>
        <end position="53"/>
    </location>
</feature>
<keyword evidence="4" id="KW-1185">Reference proteome</keyword>
<reference evidence="3 4" key="1">
    <citation type="submission" date="2021-01" db="EMBL/GenBank/DDBJ databases">
        <title>Whole genome shotgun sequence of Actinoplanes couchii NBRC 106145.</title>
        <authorList>
            <person name="Komaki H."/>
            <person name="Tamura T."/>
        </authorList>
    </citation>
    <scope>NUCLEOTIDE SEQUENCE [LARGE SCALE GENOMIC DNA]</scope>
    <source>
        <strain evidence="3 4">NBRC 106145</strain>
    </source>
</reference>